<feature type="domain" description="Cytochrome c" evidence="5">
    <location>
        <begin position="30"/>
        <end position="113"/>
    </location>
</feature>
<dbReference type="PROSITE" id="PS51257">
    <property type="entry name" value="PROKAR_LIPOPROTEIN"/>
    <property type="match status" value="1"/>
</dbReference>
<dbReference type="Proteomes" id="UP000740413">
    <property type="component" value="Unassembled WGS sequence"/>
</dbReference>
<dbReference type="PANTHER" id="PTHR44103:SF1">
    <property type="entry name" value="PROPROTEIN CONVERTASE P"/>
    <property type="match status" value="1"/>
</dbReference>
<evidence type="ECO:0000256" key="4">
    <source>
        <dbReference type="PROSITE-ProRule" id="PRU00433"/>
    </source>
</evidence>
<keyword evidence="2" id="KW-0732">Signal</keyword>
<reference evidence="6 7" key="1">
    <citation type="submission" date="2020-06" db="EMBL/GenBank/DDBJ databases">
        <authorList>
            <person name="Isaeva M.P."/>
            <person name="Chernysheva N.Y."/>
        </authorList>
    </citation>
    <scope>NUCLEOTIDE SEQUENCE [LARGE SCALE GENOMIC DNA]</scope>
    <source>
        <strain evidence="6 7">KMM 6746</strain>
    </source>
</reference>
<evidence type="ECO:0000256" key="1">
    <source>
        <dbReference type="ARBA" id="ARBA00022723"/>
    </source>
</evidence>
<evidence type="ECO:0000256" key="2">
    <source>
        <dbReference type="ARBA" id="ARBA00022729"/>
    </source>
</evidence>
<keyword evidence="7" id="KW-1185">Reference proteome</keyword>
<dbReference type="EMBL" id="JACATN010000001">
    <property type="protein sequence ID" value="MBT2159802.1"/>
    <property type="molecule type" value="Genomic_DNA"/>
</dbReference>
<dbReference type="PANTHER" id="PTHR44103">
    <property type="entry name" value="PROPROTEIN CONVERTASE P"/>
    <property type="match status" value="1"/>
</dbReference>
<keyword evidence="1 4" id="KW-0479">Metal-binding</keyword>
<dbReference type="Pfam" id="PF13517">
    <property type="entry name" value="FG-GAP_3"/>
    <property type="match status" value="2"/>
</dbReference>
<dbReference type="RefSeq" id="WP_214610093.1">
    <property type="nucleotide sequence ID" value="NZ_JACATN010000001.1"/>
</dbReference>
<gene>
    <name evidence="6" type="ORF">HW347_00920</name>
</gene>
<dbReference type="PROSITE" id="PS51007">
    <property type="entry name" value="CYTC"/>
    <property type="match status" value="1"/>
</dbReference>
<evidence type="ECO:0000313" key="6">
    <source>
        <dbReference type="EMBL" id="MBT2159802.1"/>
    </source>
</evidence>
<dbReference type="Gene3D" id="2.130.10.130">
    <property type="entry name" value="Integrin alpha, N-terminal"/>
    <property type="match status" value="1"/>
</dbReference>
<keyword evidence="3 4" id="KW-0408">Iron</keyword>
<accession>A0ABS5WCB9</accession>
<dbReference type="InterPro" id="IPR028994">
    <property type="entry name" value="Integrin_alpha_N"/>
</dbReference>
<evidence type="ECO:0000259" key="5">
    <source>
        <dbReference type="PROSITE" id="PS51007"/>
    </source>
</evidence>
<evidence type="ECO:0000313" key="7">
    <source>
        <dbReference type="Proteomes" id="UP000740413"/>
    </source>
</evidence>
<evidence type="ECO:0000256" key="3">
    <source>
        <dbReference type="ARBA" id="ARBA00023004"/>
    </source>
</evidence>
<dbReference type="SUPFAM" id="SSF69318">
    <property type="entry name" value="Integrin alpha N-terminal domain"/>
    <property type="match status" value="1"/>
</dbReference>
<protein>
    <submittedName>
        <fullName evidence="6">VCBS repeat-containing protein</fullName>
    </submittedName>
</protein>
<reference evidence="7" key="2">
    <citation type="submission" date="2023-07" db="EMBL/GenBank/DDBJ databases">
        <title>Zobellia barbeyronii sp. nov., a new marine flavobacterium, isolated from green and red algae.</title>
        <authorList>
            <person name="Nedashkovskaya O.I."/>
            <person name="Otstavnykh N."/>
            <person name="Zhukova N."/>
            <person name="Guzev K."/>
            <person name="Chausova V."/>
            <person name="Tekutyeva L."/>
            <person name="Mikhailov V."/>
            <person name="Isaeva M."/>
        </authorList>
    </citation>
    <scope>NUCLEOTIDE SEQUENCE [LARGE SCALE GENOMIC DNA]</scope>
    <source>
        <strain evidence="7">KMM 6746</strain>
    </source>
</reference>
<proteinExistence type="predicted"/>
<comment type="caution">
    <text evidence="6">The sequence shown here is derived from an EMBL/GenBank/DDBJ whole genome shotgun (WGS) entry which is preliminary data.</text>
</comment>
<keyword evidence="4" id="KW-0349">Heme</keyword>
<organism evidence="6 7">
    <name type="scientific">Zobellia barbeyronii</name>
    <dbReference type="NCBI Taxonomy" id="2748009"/>
    <lineage>
        <taxon>Bacteria</taxon>
        <taxon>Pseudomonadati</taxon>
        <taxon>Bacteroidota</taxon>
        <taxon>Flavobacteriia</taxon>
        <taxon>Flavobacteriales</taxon>
        <taxon>Flavobacteriaceae</taxon>
        <taxon>Zobellia</taxon>
    </lineage>
</organism>
<sequence>MKITVTYKNPYNWLLPAILLFSLVSCEPKQKQSEGEVLARTLCASCHMFPEPSLLPSNIWLSQTLPEMGLRLGMSNHGPEYYEKGSSGDVYPSKPLLSQKEWEKLVMYYKITAPKGIELYKQPILKDNSIFKIKTFSYDSIPSSIVTMLDYNPKTRKLYLGDGRNSSLIQATVDGEIVKKEKLESPPVRISFLKEEQSLLTIGSLYPSDEESGVLKLGNIFIDGLRRPVDFLQNDVNGDGFEDVVVCEFGNTVGSLAWYENKGDLSYERHLIKELSGSIKIEFVDIDNDGKEELLALFTQESEALFAFSFERNEVTSKKLLQFHPAFGVNDFEIVDMNNDGDLDIIVSNGDNADYSEVLKNYHGVRVYVSQNKGGFLESYFYPYHGASKIRVADFNLDGRKDIITISNFGNLIDENFKSIVLLINEGGDKYKPTSVANAPKIGWQTIDVEDYDKDGDVDVFVGAFGIKLGPKESMSSDENKISWMRLENLTND</sequence>
<name>A0ABS5WCB9_9FLAO</name>
<dbReference type="InterPro" id="IPR009056">
    <property type="entry name" value="Cyt_c-like_dom"/>
</dbReference>
<dbReference type="InterPro" id="IPR013517">
    <property type="entry name" value="FG-GAP"/>
</dbReference>